<feature type="domain" description="Fork-head" evidence="15">
    <location>
        <begin position="79"/>
        <end position="131"/>
    </location>
</feature>
<comment type="subunit">
    <text evidence="12">Interacts with melt.</text>
</comment>
<evidence type="ECO:0000256" key="12">
    <source>
        <dbReference type="ARBA" id="ARBA00038846"/>
    </source>
</evidence>
<evidence type="ECO:0000256" key="8">
    <source>
        <dbReference type="ARBA" id="ARBA00023159"/>
    </source>
</evidence>
<comment type="subcellular location">
    <subcellularLocation>
        <location evidence="2">Cytoplasm</location>
    </subcellularLocation>
    <subcellularLocation>
        <location evidence="1 13">Nucleus</location>
    </subcellularLocation>
</comment>
<keyword evidence="8" id="KW-0010">Activator</keyword>
<keyword evidence="10 13" id="KW-0539">Nucleus</keyword>
<dbReference type="InterPro" id="IPR036388">
    <property type="entry name" value="WH-like_DNA-bd_sf"/>
</dbReference>
<dbReference type="InterPro" id="IPR036390">
    <property type="entry name" value="WH_DNA-bd_sf"/>
</dbReference>
<dbReference type="Pfam" id="PF00250">
    <property type="entry name" value="Forkhead"/>
    <property type="match status" value="1"/>
</dbReference>
<dbReference type="InterPro" id="IPR001766">
    <property type="entry name" value="Fork_head_dom"/>
</dbReference>
<feature type="region of interest" description="Disordered" evidence="14">
    <location>
        <begin position="1"/>
        <end position="30"/>
    </location>
</feature>
<keyword evidence="4" id="KW-0963">Cytoplasm</keyword>
<feature type="DNA-binding region" description="Fork-head" evidence="13">
    <location>
        <begin position="79"/>
        <end position="131"/>
    </location>
</feature>
<dbReference type="Gene3D" id="1.10.10.10">
    <property type="entry name" value="Winged helix-like DNA-binding domain superfamily/Winged helix DNA-binding domain"/>
    <property type="match status" value="1"/>
</dbReference>
<dbReference type="PANTHER" id="PTHR45767:SF2">
    <property type="entry name" value="FORKHEAD BOX PROTEIN O"/>
    <property type="match status" value="1"/>
</dbReference>
<proteinExistence type="predicted"/>
<evidence type="ECO:0000256" key="10">
    <source>
        <dbReference type="ARBA" id="ARBA00023242"/>
    </source>
</evidence>
<evidence type="ECO:0000256" key="3">
    <source>
        <dbReference type="ARBA" id="ARBA00022473"/>
    </source>
</evidence>
<evidence type="ECO:0000256" key="4">
    <source>
        <dbReference type="ARBA" id="ARBA00022490"/>
    </source>
</evidence>
<evidence type="ECO:0000256" key="6">
    <source>
        <dbReference type="ARBA" id="ARBA00023015"/>
    </source>
</evidence>
<reference evidence="16" key="1">
    <citation type="journal article" date="2023" name="IScience">
        <title>Live-bearing cockroach genome reveals convergent evolutionary mechanisms linked to viviparity in insects and beyond.</title>
        <authorList>
            <person name="Fouks B."/>
            <person name="Harrison M.C."/>
            <person name="Mikhailova A.A."/>
            <person name="Marchal E."/>
            <person name="English S."/>
            <person name="Carruthers M."/>
            <person name="Jennings E.C."/>
            <person name="Chiamaka E.L."/>
            <person name="Frigard R.A."/>
            <person name="Pippel M."/>
            <person name="Attardo G.M."/>
            <person name="Benoit J.B."/>
            <person name="Bornberg-Bauer E."/>
            <person name="Tobe S.S."/>
        </authorList>
    </citation>
    <scope>NUCLEOTIDE SEQUENCE</scope>
    <source>
        <strain evidence="16">Stay&amp;Tobe</strain>
    </source>
</reference>
<protein>
    <recommendedName>
        <fullName evidence="15">Fork-head domain-containing protein</fullName>
    </recommendedName>
</protein>
<name>A0AAD8ET39_DIPPU</name>
<evidence type="ECO:0000256" key="1">
    <source>
        <dbReference type="ARBA" id="ARBA00004123"/>
    </source>
</evidence>
<evidence type="ECO:0000259" key="15">
    <source>
        <dbReference type="PROSITE" id="PS50039"/>
    </source>
</evidence>
<keyword evidence="6" id="KW-0805">Transcription regulation</keyword>
<accession>A0AAD8ET39</accession>
<dbReference type="SMART" id="SM00339">
    <property type="entry name" value="FH"/>
    <property type="match status" value="1"/>
</dbReference>
<dbReference type="EMBL" id="JASPKZ010000023">
    <property type="protein sequence ID" value="KAJ9601301.1"/>
    <property type="molecule type" value="Genomic_DNA"/>
</dbReference>
<dbReference type="GO" id="GO:0000978">
    <property type="term" value="F:RNA polymerase II cis-regulatory region sequence-specific DNA binding"/>
    <property type="evidence" value="ECO:0007669"/>
    <property type="project" value="TreeGrafter"/>
</dbReference>
<evidence type="ECO:0000256" key="2">
    <source>
        <dbReference type="ARBA" id="ARBA00004496"/>
    </source>
</evidence>
<evidence type="ECO:0000256" key="14">
    <source>
        <dbReference type="SAM" id="MobiDB-lite"/>
    </source>
</evidence>
<evidence type="ECO:0000313" key="17">
    <source>
        <dbReference type="Proteomes" id="UP001233999"/>
    </source>
</evidence>
<keyword evidence="3" id="KW-0217">Developmental protein</keyword>
<dbReference type="GO" id="GO:0000981">
    <property type="term" value="F:DNA-binding transcription factor activity, RNA polymerase II-specific"/>
    <property type="evidence" value="ECO:0007669"/>
    <property type="project" value="TreeGrafter"/>
</dbReference>
<dbReference type="GO" id="GO:0005634">
    <property type="term" value="C:nucleus"/>
    <property type="evidence" value="ECO:0007669"/>
    <property type="project" value="UniProtKB-SubCell"/>
</dbReference>
<keyword evidence="5" id="KW-0221">Differentiation</keyword>
<evidence type="ECO:0000256" key="13">
    <source>
        <dbReference type="PROSITE-ProRule" id="PRU00089"/>
    </source>
</evidence>
<keyword evidence="9" id="KW-0804">Transcription</keyword>
<dbReference type="AlphaFoldDB" id="A0AAD8ET39"/>
<evidence type="ECO:0000256" key="9">
    <source>
        <dbReference type="ARBA" id="ARBA00023163"/>
    </source>
</evidence>
<evidence type="ECO:0000313" key="16">
    <source>
        <dbReference type="EMBL" id="KAJ9601301.1"/>
    </source>
</evidence>
<evidence type="ECO:0000256" key="11">
    <source>
        <dbReference type="ARBA" id="ARBA00023306"/>
    </source>
</evidence>
<comment type="caution">
    <text evidence="16">The sequence shown here is derived from an EMBL/GenBank/DDBJ whole genome shotgun (WGS) entry which is preliminary data.</text>
</comment>
<dbReference type="GO" id="GO:0005737">
    <property type="term" value="C:cytoplasm"/>
    <property type="evidence" value="ECO:0007669"/>
    <property type="project" value="UniProtKB-SubCell"/>
</dbReference>
<gene>
    <name evidence="16" type="ORF">L9F63_000523</name>
</gene>
<evidence type="ECO:0000256" key="5">
    <source>
        <dbReference type="ARBA" id="ARBA00022782"/>
    </source>
</evidence>
<dbReference type="PROSITE" id="PS50039">
    <property type="entry name" value="FORK_HEAD_3"/>
    <property type="match status" value="1"/>
</dbReference>
<keyword evidence="11" id="KW-0131">Cell cycle</keyword>
<dbReference type="PANTHER" id="PTHR45767">
    <property type="entry name" value="FORKHEAD BOX PROTEIN O"/>
    <property type="match status" value="1"/>
</dbReference>
<keyword evidence="7 13" id="KW-0238">DNA-binding</keyword>
<sequence length="142" mass="15923">MMEQSLSELDVGFEPQQRARSNTWPLPRPDNFVDIKEEPGINSPVVLPCGGVMGPEGTLASGLQLPTATKKNSSRRNAWGNMSYADLITQAITSAPEKRLTLSQIYEWMVQNVLYFKDKGDSNSSAGWKVSYHFLSNNWGWR</sequence>
<reference evidence="16" key="2">
    <citation type="submission" date="2023-05" db="EMBL/GenBank/DDBJ databases">
        <authorList>
            <person name="Fouks B."/>
        </authorList>
    </citation>
    <scope>NUCLEOTIDE SEQUENCE</scope>
    <source>
        <strain evidence="16">Stay&amp;Tobe</strain>
        <tissue evidence="16">Testes</tissue>
    </source>
</reference>
<organism evidence="16 17">
    <name type="scientific">Diploptera punctata</name>
    <name type="common">Pacific beetle cockroach</name>
    <dbReference type="NCBI Taxonomy" id="6984"/>
    <lineage>
        <taxon>Eukaryota</taxon>
        <taxon>Metazoa</taxon>
        <taxon>Ecdysozoa</taxon>
        <taxon>Arthropoda</taxon>
        <taxon>Hexapoda</taxon>
        <taxon>Insecta</taxon>
        <taxon>Pterygota</taxon>
        <taxon>Neoptera</taxon>
        <taxon>Polyneoptera</taxon>
        <taxon>Dictyoptera</taxon>
        <taxon>Blattodea</taxon>
        <taxon>Blaberoidea</taxon>
        <taxon>Blaberidae</taxon>
        <taxon>Diplopterinae</taxon>
        <taxon>Diploptera</taxon>
    </lineage>
</organism>
<dbReference type="Proteomes" id="UP001233999">
    <property type="component" value="Unassembled WGS sequence"/>
</dbReference>
<evidence type="ECO:0000256" key="7">
    <source>
        <dbReference type="ARBA" id="ARBA00023125"/>
    </source>
</evidence>
<dbReference type="GO" id="GO:0030154">
    <property type="term" value="P:cell differentiation"/>
    <property type="evidence" value="ECO:0007669"/>
    <property type="project" value="UniProtKB-KW"/>
</dbReference>
<keyword evidence="17" id="KW-1185">Reference proteome</keyword>
<dbReference type="SUPFAM" id="SSF46785">
    <property type="entry name" value="Winged helix' DNA-binding domain"/>
    <property type="match status" value="1"/>
</dbReference>